<keyword evidence="6" id="KW-0067">ATP-binding</keyword>
<dbReference type="GO" id="GO:0006952">
    <property type="term" value="P:defense response"/>
    <property type="evidence" value="ECO:0007669"/>
    <property type="project" value="UniProtKB-KW"/>
</dbReference>
<dbReference type="Gene3D" id="1.20.5.4130">
    <property type="match status" value="1"/>
</dbReference>
<dbReference type="Proteomes" id="UP000834106">
    <property type="component" value="Chromosome 4"/>
</dbReference>
<gene>
    <name evidence="8" type="ORF">FPE_LOCUS6811</name>
</gene>
<dbReference type="InterPro" id="IPR038005">
    <property type="entry name" value="RX-like_CC"/>
</dbReference>
<protein>
    <recommendedName>
        <fullName evidence="7">Disease resistance N-terminal domain-containing protein</fullName>
    </recommendedName>
</protein>
<dbReference type="EMBL" id="OU503039">
    <property type="protein sequence ID" value="CAI9759381.1"/>
    <property type="molecule type" value="Genomic_DNA"/>
</dbReference>
<keyword evidence="2" id="KW-0433">Leucine-rich repeat</keyword>
<evidence type="ECO:0000256" key="4">
    <source>
        <dbReference type="ARBA" id="ARBA00022741"/>
    </source>
</evidence>
<comment type="similarity">
    <text evidence="1">Belongs to the disease resistance NB-LRR family.</text>
</comment>
<dbReference type="Pfam" id="PF18052">
    <property type="entry name" value="Rx_N"/>
    <property type="match status" value="1"/>
</dbReference>
<keyword evidence="3" id="KW-0677">Repeat</keyword>
<evidence type="ECO:0000313" key="8">
    <source>
        <dbReference type="EMBL" id="CAI9759381.1"/>
    </source>
</evidence>
<accession>A0AAD1Z0S5</accession>
<keyword evidence="4" id="KW-0547">Nucleotide-binding</keyword>
<evidence type="ECO:0000256" key="2">
    <source>
        <dbReference type="ARBA" id="ARBA00022614"/>
    </source>
</evidence>
<evidence type="ECO:0000256" key="5">
    <source>
        <dbReference type="ARBA" id="ARBA00022821"/>
    </source>
</evidence>
<evidence type="ECO:0000259" key="7">
    <source>
        <dbReference type="Pfam" id="PF18052"/>
    </source>
</evidence>
<name>A0AAD1Z0S5_9LAMI</name>
<dbReference type="AlphaFoldDB" id="A0AAD1Z0S5"/>
<dbReference type="InterPro" id="IPR041118">
    <property type="entry name" value="Rx_N"/>
</dbReference>
<feature type="domain" description="Disease resistance N-terminal" evidence="7">
    <location>
        <begin position="68"/>
        <end position="154"/>
    </location>
</feature>
<keyword evidence="5" id="KW-0611">Plant defense</keyword>
<evidence type="ECO:0000256" key="1">
    <source>
        <dbReference type="ARBA" id="ARBA00008894"/>
    </source>
</evidence>
<evidence type="ECO:0000256" key="3">
    <source>
        <dbReference type="ARBA" id="ARBA00022737"/>
    </source>
</evidence>
<proteinExistence type="inferred from homology"/>
<evidence type="ECO:0000313" key="9">
    <source>
        <dbReference type="Proteomes" id="UP000834106"/>
    </source>
</evidence>
<evidence type="ECO:0000256" key="6">
    <source>
        <dbReference type="ARBA" id="ARBA00022840"/>
    </source>
</evidence>
<keyword evidence="9" id="KW-1185">Reference proteome</keyword>
<sequence>MSNHYDNWERLVEAVLKREELRRIALLDDSRESSFNSIPSSSFNFGSSSNTVVDDRDSDIFQQFDASVEFLLESLKQLLLYNASMTLDVKSQVEFMCYDLRLFKAFVKDSTEKRNNDATLQELVKQIIDVFYDAEDTVDAIVARAAVNKSRRSIQRNFHIFDYHAKLRSVGKNFEGIRSKVNDIYMNKKFGFEPPKMRTV</sequence>
<dbReference type="CDD" id="cd14798">
    <property type="entry name" value="RX-CC_like"/>
    <property type="match status" value="1"/>
</dbReference>
<organism evidence="8 9">
    <name type="scientific">Fraxinus pennsylvanica</name>
    <dbReference type="NCBI Taxonomy" id="56036"/>
    <lineage>
        <taxon>Eukaryota</taxon>
        <taxon>Viridiplantae</taxon>
        <taxon>Streptophyta</taxon>
        <taxon>Embryophyta</taxon>
        <taxon>Tracheophyta</taxon>
        <taxon>Spermatophyta</taxon>
        <taxon>Magnoliopsida</taxon>
        <taxon>eudicotyledons</taxon>
        <taxon>Gunneridae</taxon>
        <taxon>Pentapetalae</taxon>
        <taxon>asterids</taxon>
        <taxon>lamiids</taxon>
        <taxon>Lamiales</taxon>
        <taxon>Oleaceae</taxon>
        <taxon>Oleeae</taxon>
        <taxon>Fraxinus</taxon>
    </lineage>
</organism>
<dbReference type="GO" id="GO:0005524">
    <property type="term" value="F:ATP binding"/>
    <property type="evidence" value="ECO:0007669"/>
    <property type="project" value="UniProtKB-KW"/>
</dbReference>
<reference evidence="8" key="1">
    <citation type="submission" date="2023-05" db="EMBL/GenBank/DDBJ databases">
        <authorList>
            <person name="Huff M."/>
        </authorList>
    </citation>
    <scope>NUCLEOTIDE SEQUENCE</scope>
</reference>